<feature type="transmembrane region" description="Helical" evidence="1">
    <location>
        <begin position="448"/>
        <end position="465"/>
    </location>
</feature>
<dbReference type="EMBL" id="ADKM02000018">
    <property type="protein sequence ID" value="EGC04629.1"/>
    <property type="molecule type" value="Genomic_DNA"/>
</dbReference>
<dbReference type="RefSeq" id="WP_002847081.1">
    <property type="nucleotide sequence ID" value="NZ_ADKM02000018.1"/>
</dbReference>
<dbReference type="Proteomes" id="UP000004259">
    <property type="component" value="Unassembled WGS sequence"/>
</dbReference>
<feature type="transmembrane region" description="Helical" evidence="1">
    <location>
        <begin position="824"/>
        <end position="845"/>
    </location>
</feature>
<evidence type="ECO:0000313" key="3">
    <source>
        <dbReference type="Proteomes" id="UP000004259"/>
    </source>
</evidence>
<feature type="transmembrane region" description="Helical" evidence="1">
    <location>
        <begin position="159"/>
        <end position="177"/>
    </location>
</feature>
<evidence type="ECO:0000313" key="2">
    <source>
        <dbReference type="EMBL" id="EGC04629.1"/>
    </source>
</evidence>
<dbReference type="OrthoDB" id="9815466at2"/>
<comment type="caution">
    <text evidence="2">The sequence shown here is derived from an EMBL/GenBank/DDBJ whole genome shotgun (WGS) entry which is preliminary data.</text>
</comment>
<feature type="transmembrane region" description="Helical" evidence="1">
    <location>
        <begin position="80"/>
        <end position="99"/>
    </location>
</feature>
<proteinExistence type="predicted"/>
<evidence type="ECO:0000256" key="1">
    <source>
        <dbReference type="SAM" id="Phobius"/>
    </source>
</evidence>
<keyword evidence="1" id="KW-1133">Transmembrane helix</keyword>
<feature type="transmembrane region" description="Helical" evidence="1">
    <location>
        <begin position="419"/>
        <end position="441"/>
    </location>
</feature>
<dbReference type="eggNOG" id="COG4485">
    <property type="taxonomic scope" value="Bacteria"/>
</dbReference>
<dbReference type="STRING" id="246199.CUS_7343"/>
<keyword evidence="1" id="KW-0472">Membrane</keyword>
<organism evidence="2 3">
    <name type="scientific">Ruminococcus albus 8</name>
    <dbReference type="NCBI Taxonomy" id="246199"/>
    <lineage>
        <taxon>Bacteria</taxon>
        <taxon>Bacillati</taxon>
        <taxon>Bacillota</taxon>
        <taxon>Clostridia</taxon>
        <taxon>Eubacteriales</taxon>
        <taxon>Oscillospiraceae</taxon>
        <taxon>Ruminococcus</taxon>
    </lineage>
</organism>
<reference evidence="2 3" key="1">
    <citation type="submission" date="2011-02" db="EMBL/GenBank/DDBJ databases">
        <authorList>
            <person name="Nelson K.E."/>
            <person name="Sutton G."/>
            <person name="Torralba M."/>
            <person name="Durkin S."/>
            <person name="Harkins D."/>
            <person name="Montgomery R."/>
            <person name="Ziemer C."/>
            <person name="Klaassens E."/>
            <person name="Ocuiv P."/>
            <person name="Morrison M."/>
        </authorList>
    </citation>
    <scope>NUCLEOTIDE SEQUENCE [LARGE SCALE GENOMIC DNA]</scope>
    <source>
        <strain evidence="2 3">8</strain>
    </source>
</reference>
<feature type="transmembrane region" description="Helical" evidence="1">
    <location>
        <begin position="229"/>
        <end position="249"/>
    </location>
</feature>
<dbReference type="Pfam" id="PF09586">
    <property type="entry name" value="YfhO"/>
    <property type="match status" value="1"/>
</dbReference>
<feature type="transmembrane region" description="Helical" evidence="1">
    <location>
        <begin position="106"/>
        <end position="125"/>
    </location>
</feature>
<dbReference type="InterPro" id="IPR018580">
    <property type="entry name" value="Uncharacterised_YfhO"/>
</dbReference>
<feature type="transmembrane region" description="Helical" evidence="1">
    <location>
        <begin position="857"/>
        <end position="880"/>
    </location>
</feature>
<feature type="transmembrane region" description="Helical" evidence="1">
    <location>
        <begin position="7"/>
        <end position="29"/>
    </location>
</feature>
<accession>E9S7W8</accession>
<name>E9S7W8_RUMAL</name>
<feature type="transmembrane region" description="Helical" evidence="1">
    <location>
        <begin position="281"/>
        <end position="300"/>
    </location>
</feature>
<dbReference type="AlphaFoldDB" id="E9S7W8"/>
<gene>
    <name evidence="2" type="ORF">CUS_7343</name>
</gene>
<dbReference type="PANTHER" id="PTHR38454:SF1">
    <property type="entry name" value="INTEGRAL MEMBRANE PROTEIN"/>
    <property type="match status" value="1"/>
</dbReference>
<dbReference type="PANTHER" id="PTHR38454">
    <property type="entry name" value="INTEGRAL MEMBRANE PROTEIN-RELATED"/>
    <property type="match status" value="1"/>
</dbReference>
<feature type="transmembrane region" description="Helical" evidence="1">
    <location>
        <begin position="137"/>
        <end position="154"/>
    </location>
</feature>
<sequence length="886" mass="97874">MTKAKKYLVPMLTVLSAPVAVMIIILLAYKQDGAYPFGEGTVAWCDMVQQVVPLLIDFKDILAGKDGVFLNFHNAAGMNMWAVIFFFMASPFSFLAAFVEKTDMLHFANILVMLKLMLCGGTAAFYLRKNYKTLDNIWAGALGTLYGLSGYGMLYYQNIIWLDMMYLFPLLLLSLEALCDKKRVLPYTAVLAAMMTVNYYIGYMVVIFIMLFIALALMSVRKEKTGGDIAVRFVIGSAMAAMLTAVVWLPSLLQYTKSGRVKEEFFSSVKTAGFLTNYETVLPTVLCSAFVLAAVAVFSSDGRKRSRRLNNYLLLTVLTLIPLIVEPINLMWHTGNYMSFPSRFGFITEFMLVTCTAAFLEDKEGFRKPDECKHTDNYFLLAALLFVIYIASQKMMDYLAAHRDKAGEYAKTLWGNGGSLQICVMFFAVGAALSSLMIVLYKKGLLSRLMLGVLCAALIACEAYNNTRIYLTMPVYSYPERAADQNKVYDLADRLPDTDMFRVKTDGKLFYVNLVGTLGYGSISHYTSLNSQDYMFMMKRYGYSSNWMDVGSYGGTELTDLLMSIKYRIVRGSAEDAVYSNGDYSIVPMEEWLPSGLVLDSIAYCEPGDVTRGEVQKILYDHTLAQYGGADAVALYEFDGTQYADGYKVTAGESYVLELDIKGRQSVYFDGFDKPVVALGTDIDKSFDVLVNGNMIKSEYPNGDFNGLLKLGEFENEKITVTVNAKRDLTLRSMGAVTIDLDKLYAAAENAQTVDFAQKGGKLSGTVSAKAGQKCLINVPYTDDIRVKINGRNVPCEMALGGLTAVELQDGENSITVTATAKGFGAGLVISLAGLALCAAWHLFGKKLKIAEKPAKAVMWAVTAAGGAVFIAVYVLPVWLNLTYKE</sequence>
<keyword evidence="1" id="KW-0812">Transmembrane</keyword>
<feature type="transmembrane region" description="Helical" evidence="1">
    <location>
        <begin position="312"/>
        <end position="332"/>
    </location>
</feature>
<feature type="transmembrane region" description="Helical" evidence="1">
    <location>
        <begin position="197"/>
        <end position="217"/>
    </location>
</feature>
<keyword evidence="3" id="KW-1185">Reference proteome</keyword>
<feature type="transmembrane region" description="Helical" evidence="1">
    <location>
        <begin position="380"/>
        <end position="399"/>
    </location>
</feature>
<protein>
    <submittedName>
        <fullName evidence="2">Putative ATP synthase F0, A subunit</fullName>
    </submittedName>
</protein>